<dbReference type="InterPro" id="IPR000477">
    <property type="entry name" value="RT_dom"/>
</dbReference>
<accession>A0A8B9W9N9</accession>
<dbReference type="Proteomes" id="UP000694520">
    <property type="component" value="Chromosome 3"/>
</dbReference>
<dbReference type="GeneTree" id="ENSGT01150000286929"/>
<keyword evidence="4" id="KW-1185">Reference proteome</keyword>
<dbReference type="SUPFAM" id="SSF56672">
    <property type="entry name" value="DNA/RNA polymerases"/>
    <property type="match status" value="1"/>
</dbReference>
<dbReference type="PANTHER" id="PTHR47027:SF8">
    <property type="entry name" value="RIBONUCLEASE H"/>
    <property type="match status" value="1"/>
</dbReference>
<dbReference type="InterPro" id="IPR043502">
    <property type="entry name" value="DNA/RNA_pol_sf"/>
</dbReference>
<dbReference type="Pfam" id="PF00078">
    <property type="entry name" value="RVT_1"/>
    <property type="match status" value="1"/>
</dbReference>
<evidence type="ECO:0000259" key="2">
    <source>
        <dbReference type="PROSITE" id="PS50878"/>
    </source>
</evidence>
<sequence length="483" mass="55139">MNKASGGNGISVELFQILKDDTVKVLHSICQQIWKTQQWPHDWKRSVFIPIPKKGNAKECSNYRTIALISHASNVMLKILQARLQQYVNQELPDVQAGFRKGRGTRDQISNIHWIMEKAREFQKNIYFCFIDYAKASDCVDHNKLWKILKEIGISDHLTCLLRNLYVGQEATVRTRHATTDWFPVGKGVCQGCILSPSLFNFYAEYIMRNAELEEAQAGISIAGRNINNVRYADDTTLMAESEEELKSLLMKVKGKSGKVGLKLNIQKTKIMASGPIASWKVDGETVETVADFIFLGSKITADGDCSHEIKRRLLLGRKVMTNLDSILKSRDITLTTMVHLVEAMVFPVVMYGCESWTIKKAERRRIDAFELWYWRRLLSVPRTARRSNQSILKEISPGISLEGLMLKLKLQYFGHLMRRADSFGKTLMLGKIEGRRRKGRQRMRWLDGLTDLMNMGLGELRGLVMDLEAWHAAVHGVTKSRT</sequence>
<evidence type="ECO:0000256" key="1">
    <source>
        <dbReference type="ARBA" id="ARBA00012493"/>
    </source>
</evidence>
<reference evidence="3" key="3">
    <citation type="submission" date="2025-09" db="UniProtKB">
        <authorList>
            <consortium name="Ensembl"/>
        </authorList>
    </citation>
    <scope>IDENTIFICATION</scope>
</reference>
<proteinExistence type="predicted"/>
<dbReference type="AlphaFoldDB" id="A0A8B9W9N9"/>
<organism evidence="3 4">
    <name type="scientific">Bos mutus grunniens</name>
    <name type="common">Wild yak</name>
    <name type="synonym">Bos grunniens</name>
    <dbReference type="NCBI Taxonomy" id="30521"/>
    <lineage>
        <taxon>Eukaryota</taxon>
        <taxon>Metazoa</taxon>
        <taxon>Chordata</taxon>
        <taxon>Craniata</taxon>
        <taxon>Vertebrata</taxon>
        <taxon>Euteleostomi</taxon>
        <taxon>Mammalia</taxon>
        <taxon>Eutheria</taxon>
        <taxon>Laurasiatheria</taxon>
        <taxon>Artiodactyla</taxon>
        <taxon>Ruminantia</taxon>
        <taxon>Pecora</taxon>
        <taxon>Bovidae</taxon>
        <taxon>Bovinae</taxon>
        <taxon>Bos</taxon>
    </lineage>
</organism>
<dbReference type="GO" id="GO:0003964">
    <property type="term" value="F:RNA-directed DNA polymerase activity"/>
    <property type="evidence" value="ECO:0007669"/>
    <property type="project" value="UniProtKB-EC"/>
</dbReference>
<evidence type="ECO:0000313" key="4">
    <source>
        <dbReference type="Proteomes" id="UP000694520"/>
    </source>
</evidence>
<reference evidence="3" key="1">
    <citation type="submission" date="2019-05" db="EMBL/GenBank/DDBJ databases">
        <authorList>
            <person name="Zhang S."/>
            <person name="Liu J."/>
        </authorList>
    </citation>
    <scope>NUCLEOTIDE SEQUENCE [LARGE SCALE GENOMIC DNA]</scope>
</reference>
<protein>
    <recommendedName>
        <fullName evidence="1">RNA-directed DNA polymerase</fullName>
        <ecNumber evidence="1">2.7.7.49</ecNumber>
    </recommendedName>
</protein>
<dbReference type="PANTHER" id="PTHR47027">
    <property type="entry name" value="REVERSE TRANSCRIPTASE DOMAIN-CONTAINING PROTEIN"/>
    <property type="match status" value="1"/>
</dbReference>
<feature type="domain" description="Reverse transcriptase" evidence="2">
    <location>
        <begin position="32"/>
        <end position="300"/>
    </location>
</feature>
<evidence type="ECO:0000313" key="3">
    <source>
        <dbReference type="Ensembl" id="ENSBGRP00000001401.1"/>
    </source>
</evidence>
<dbReference type="PROSITE" id="PS50878">
    <property type="entry name" value="RT_POL"/>
    <property type="match status" value="1"/>
</dbReference>
<reference evidence="3" key="2">
    <citation type="submission" date="2025-08" db="UniProtKB">
        <authorList>
            <consortium name="Ensembl"/>
        </authorList>
    </citation>
    <scope>IDENTIFICATION</scope>
</reference>
<dbReference type="EC" id="2.7.7.49" evidence="1"/>
<name>A0A8B9W9N9_BOSMU</name>
<dbReference type="CDD" id="cd01650">
    <property type="entry name" value="RT_nLTR_like"/>
    <property type="match status" value="1"/>
</dbReference>
<dbReference type="Ensembl" id="ENSBGRT00000001607.1">
    <property type="protein sequence ID" value="ENSBGRP00000001401.1"/>
    <property type="gene ID" value="ENSBGRG00000000890.1"/>
</dbReference>